<reference evidence="2" key="1">
    <citation type="submission" date="2023-04" db="EMBL/GenBank/DDBJ databases">
        <authorList>
            <person name="Vijverberg K."/>
            <person name="Xiong W."/>
            <person name="Schranz E."/>
        </authorList>
    </citation>
    <scope>NUCLEOTIDE SEQUENCE</scope>
</reference>
<dbReference type="AlphaFoldDB" id="A0AA35YDA7"/>
<organism evidence="2 3">
    <name type="scientific">Lactuca saligna</name>
    <name type="common">Willowleaf lettuce</name>
    <dbReference type="NCBI Taxonomy" id="75948"/>
    <lineage>
        <taxon>Eukaryota</taxon>
        <taxon>Viridiplantae</taxon>
        <taxon>Streptophyta</taxon>
        <taxon>Embryophyta</taxon>
        <taxon>Tracheophyta</taxon>
        <taxon>Spermatophyta</taxon>
        <taxon>Magnoliopsida</taxon>
        <taxon>eudicotyledons</taxon>
        <taxon>Gunneridae</taxon>
        <taxon>Pentapetalae</taxon>
        <taxon>asterids</taxon>
        <taxon>campanulids</taxon>
        <taxon>Asterales</taxon>
        <taxon>Asteraceae</taxon>
        <taxon>Cichorioideae</taxon>
        <taxon>Cichorieae</taxon>
        <taxon>Lactucinae</taxon>
        <taxon>Lactuca</taxon>
    </lineage>
</organism>
<sequence length="134" mass="14883">MAYTWHGEFDRQRERDSAYLQYQFLSIAIFDDSFYGGNNVLWFFILLKFDVSSSPDAISVPFLSTGDSGDSGDSQRSPPLIGLQTLLPPPIVLQNRVPPTGGLTPKRVSSNSDGSFDFVFISPASKVQVQQLHH</sequence>
<name>A0AA35YDA7_LACSI</name>
<dbReference type="Proteomes" id="UP001177003">
    <property type="component" value="Chromosome 1"/>
</dbReference>
<dbReference type="EMBL" id="OX465077">
    <property type="protein sequence ID" value="CAI9269221.1"/>
    <property type="molecule type" value="Genomic_DNA"/>
</dbReference>
<protein>
    <submittedName>
        <fullName evidence="2">Uncharacterized protein</fullName>
    </submittedName>
</protein>
<keyword evidence="3" id="KW-1185">Reference proteome</keyword>
<evidence type="ECO:0000256" key="1">
    <source>
        <dbReference type="SAM" id="MobiDB-lite"/>
    </source>
</evidence>
<proteinExistence type="predicted"/>
<accession>A0AA35YDA7</accession>
<evidence type="ECO:0000313" key="2">
    <source>
        <dbReference type="EMBL" id="CAI9269221.1"/>
    </source>
</evidence>
<gene>
    <name evidence="2" type="ORF">LSALG_LOCUS9603</name>
</gene>
<evidence type="ECO:0000313" key="3">
    <source>
        <dbReference type="Proteomes" id="UP001177003"/>
    </source>
</evidence>
<feature type="region of interest" description="Disordered" evidence="1">
    <location>
        <begin position="62"/>
        <end position="83"/>
    </location>
</feature>